<dbReference type="Proteomes" id="UP000886520">
    <property type="component" value="Chromosome 25"/>
</dbReference>
<evidence type="ECO:0000313" key="2">
    <source>
        <dbReference type="Proteomes" id="UP000886520"/>
    </source>
</evidence>
<keyword evidence="2" id="KW-1185">Reference proteome</keyword>
<dbReference type="AlphaFoldDB" id="A0A9D4U163"/>
<evidence type="ECO:0000313" key="1">
    <source>
        <dbReference type="EMBL" id="KAI5059721.1"/>
    </source>
</evidence>
<organism evidence="1 2">
    <name type="scientific">Adiantum capillus-veneris</name>
    <name type="common">Maidenhair fern</name>
    <dbReference type="NCBI Taxonomy" id="13818"/>
    <lineage>
        <taxon>Eukaryota</taxon>
        <taxon>Viridiplantae</taxon>
        <taxon>Streptophyta</taxon>
        <taxon>Embryophyta</taxon>
        <taxon>Tracheophyta</taxon>
        <taxon>Polypodiopsida</taxon>
        <taxon>Polypodiidae</taxon>
        <taxon>Polypodiales</taxon>
        <taxon>Pteridineae</taxon>
        <taxon>Pteridaceae</taxon>
        <taxon>Vittarioideae</taxon>
        <taxon>Adiantum</taxon>
    </lineage>
</organism>
<name>A0A9D4U163_ADICA</name>
<reference evidence="1" key="1">
    <citation type="submission" date="2021-01" db="EMBL/GenBank/DDBJ databases">
        <title>Adiantum capillus-veneris genome.</title>
        <authorList>
            <person name="Fang Y."/>
            <person name="Liao Q."/>
        </authorList>
    </citation>
    <scope>NUCLEOTIDE SEQUENCE</scope>
    <source>
        <strain evidence="1">H3</strain>
        <tissue evidence="1">Leaf</tissue>
    </source>
</reference>
<comment type="caution">
    <text evidence="1">The sequence shown here is derived from an EMBL/GenBank/DDBJ whole genome shotgun (WGS) entry which is preliminary data.</text>
</comment>
<proteinExistence type="predicted"/>
<gene>
    <name evidence="1" type="ORF">GOP47_0026040</name>
</gene>
<accession>A0A9D4U163</accession>
<sequence length="479" mass="55529">MFSPWRLTELEETLRCLMVRRLWSVDDTVQVDYSGQWKQDWLKSCKVCMSMQVLCVFLNQEYLQEFPSHRQWLSEMTQEINCLVRSEIEKLLISSTSIVDDDEMKDLISAWKAWQWLQKLALSFSKKCMEEDIRETLASSSEGELGFQTQRTLITPLEVQTTEALLDVVEEGCSRNLEDKKFGRNFKDALTKLLLPGHSCLPKEKMDLQAKLTSIDVVGILIEALQRWRIEIPAEAEWEANNLWLHKYRIIENAIRQEGIKWAGFSLHPSNNWKEAALHDLCNQAQAWAYIVVPDDINDKRLECIAVVIELLEGSRVQKQIHDMVVRLQLNPSVNVEYDACDHFLLRGIHRLERSGIRSVQKINLNLFVTRYLEIQMADRLTDVLCLLRDINPVEVPLILKGQFVRAVIIKFNKVNAMMSSRIDDLKGSPHKGLQAWAKAEKFPLRSAWQTLNPSSNLHCARLFKESKPESKAYFSKKL</sequence>
<protein>
    <submittedName>
        <fullName evidence="1">Uncharacterized protein</fullName>
    </submittedName>
</protein>
<dbReference type="EMBL" id="JABFUD020000025">
    <property type="protein sequence ID" value="KAI5059721.1"/>
    <property type="molecule type" value="Genomic_DNA"/>
</dbReference>